<dbReference type="RefSeq" id="WP_111829102.1">
    <property type="nucleotide sequence ID" value="NZ_JASOKO010000015.1"/>
</dbReference>
<keyword evidence="1" id="KW-0808">Transferase</keyword>
<reference evidence="1 2" key="1">
    <citation type="submission" date="2018-04" db="EMBL/GenBank/DDBJ databases">
        <title>Aerococcus urinae genomes.</title>
        <authorList>
            <person name="Hilt E."/>
            <person name="Gilbert N.M."/>
            <person name="Thomas-White K."/>
            <person name="Putonti C."/>
            <person name="Lewis A.L."/>
            <person name="Visck K.L."/>
            <person name="Wolfe A.J."/>
        </authorList>
    </citation>
    <scope>NUCLEOTIDE SEQUENCE [LARGE SCALE GENOMIC DNA]</scope>
    <source>
        <strain evidence="1 2">UMB7480</strain>
    </source>
</reference>
<name>A0A329NZW1_9LACT</name>
<dbReference type="AlphaFoldDB" id="A0A329NZW1"/>
<keyword evidence="1" id="KW-0418">Kinase</keyword>
<dbReference type="EMBL" id="QMHM01000001">
    <property type="protein sequence ID" value="RAV81456.1"/>
    <property type="molecule type" value="Genomic_DNA"/>
</dbReference>
<evidence type="ECO:0000313" key="2">
    <source>
        <dbReference type="Proteomes" id="UP000251923"/>
    </source>
</evidence>
<comment type="caution">
    <text evidence="1">The sequence shown here is derived from an EMBL/GenBank/DDBJ whole genome shotgun (WGS) entry which is preliminary data.</text>
</comment>
<dbReference type="GO" id="GO:0016301">
    <property type="term" value="F:kinase activity"/>
    <property type="evidence" value="ECO:0007669"/>
    <property type="project" value="UniProtKB-KW"/>
</dbReference>
<dbReference type="Proteomes" id="UP000251923">
    <property type="component" value="Unassembled WGS sequence"/>
</dbReference>
<protein>
    <submittedName>
        <fullName evidence="1">Histidine kinase</fullName>
    </submittedName>
</protein>
<organism evidence="1 2">
    <name type="scientific">Aerococcus urinae</name>
    <dbReference type="NCBI Taxonomy" id="1376"/>
    <lineage>
        <taxon>Bacteria</taxon>
        <taxon>Bacillati</taxon>
        <taxon>Bacillota</taxon>
        <taxon>Bacilli</taxon>
        <taxon>Lactobacillales</taxon>
        <taxon>Aerococcaceae</taxon>
        <taxon>Aerococcus</taxon>
    </lineage>
</organism>
<proteinExistence type="predicted"/>
<accession>A0A329NZW1</accession>
<evidence type="ECO:0000313" key="1">
    <source>
        <dbReference type="EMBL" id="RAV81456.1"/>
    </source>
</evidence>
<sequence length="53" mass="6691">MEDKNKPTWQELEEAYIARIKSEIWQPETEESRKVVEERLKKVEEYRKKRLRR</sequence>
<gene>
    <name evidence="1" type="ORF">DBT54_00870</name>
</gene>